<evidence type="ECO:0000256" key="3">
    <source>
        <dbReference type="ARBA" id="ARBA00022449"/>
    </source>
</evidence>
<dbReference type="InterPro" id="IPR044880">
    <property type="entry name" value="NCX_ion-bd_dom_sf"/>
</dbReference>
<dbReference type="GeneID" id="115464260"/>
<keyword evidence="3" id="KW-0050">Antiport</keyword>
<feature type="transmembrane region" description="Helical" evidence="11">
    <location>
        <begin position="336"/>
        <end position="356"/>
    </location>
</feature>
<dbReference type="Proteomes" id="UP000515156">
    <property type="component" value="Chromosome 3"/>
</dbReference>
<gene>
    <name evidence="14" type="primary">LOC115464260</name>
</gene>
<reference evidence="14" key="1">
    <citation type="submission" date="2025-08" db="UniProtKB">
        <authorList>
            <consortium name="RefSeq"/>
        </authorList>
    </citation>
    <scope>IDENTIFICATION</scope>
</reference>
<dbReference type="RefSeq" id="XP_030050520.1">
    <property type="nucleotide sequence ID" value="XM_030194660.1"/>
</dbReference>
<dbReference type="SUPFAM" id="SSF53335">
    <property type="entry name" value="S-adenosyl-L-methionine-dependent methyltransferases"/>
    <property type="match status" value="1"/>
</dbReference>
<dbReference type="PANTHER" id="PTHR14911:SF1">
    <property type="entry name" value="THUMP DOMAIN-CONTAINING PROTEIN 2"/>
    <property type="match status" value="1"/>
</dbReference>
<keyword evidence="8 11" id="KW-0472">Membrane</keyword>
<name>A0A6P7XIM7_9AMPH</name>
<dbReference type="InParanoid" id="A0A6P7XIM7"/>
<sequence length="434" mass="48194">MVPAAPARYFCTSGKGMEHFVAQEVKNKLAAEKVEHVSGKVFFTTNSDLCKLQNLKSAERLFLLLKKLPPLSLPENKGRGLYKIKQYVIGDPCCWLDALSVWQNLQGKGFKEENPLFLKRNAEHAQTSLAPKKRKEDTTYVEAEDYHLENQIVSPLLVGREDDGKNNKQTFPGVPAQNQKEKPIADVKEHYISFRVSCRCSGTVAKRFTAQEVGRIVGIGLIKEFGWKADLRNPYLEIFVHLNDSYCVVGFPVLRHPLASREYIQRPGLRSTVAWAMASLAEINSGAFVLDPMCGFGTILMEAAKEWPVNTFASKVAATQDQYADASIGNVTGSNAVNVFLGIGVAWSIAAIYHAAHGEEFNVHPGTLAFSVTLFTIFAFINVGVLLYRRRPEIGGELGGPRTAKLLTTALFTLLWLLYILFSSLEAYCHIKGF</sequence>
<keyword evidence="9" id="KW-0694">RNA-binding</keyword>
<dbReference type="GO" id="GO:0016020">
    <property type="term" value="C:membrane"/>
    <property type="evidence" value="ECO:0007669"/>
    <property type="project" value="UniProtKB-SubCell"/>
</dbReference>
<keyword evidence="4" id="KW-0106">Calcium</keyword>
<keyword evidence="4" id="KW-0109">Calcium transport</keyword>
<dbReference type="KEGG" id="muo:115464260"/>
<evidence type="ECO:0000256" key="8">
    <source>
        <dbReference type="ARBA" id="ARBA00023136"/>
    </source>
</evidence>
<evidence type="ECO:0000313" key="13">
    <source>
        <dbReference type="Proteomes" id="UP000515156"/>
    </source>
</evidence>
<dbReference type="Pfam" id="PF01170">
    <property type="entry name" value="UPF0020"/>
    <property type="match status" value="1"/>
</dbReference>
<dbReference type="GO" id="GO:0043527">
    <property type="term" value="C:tRNA methyltransferase complex"/>
    <property type="evidence" value="ECO:0007669"/>
    <property type="project" value="UniProtKB-ARBA"/>
</dbReference>
<keyword evidence="5" id="KW-0808">Transferase</keyword>
<dbReference type="CDD" id="cd11715">
    <property type="entry name" value="THUMP_AdoMetMT"/>
    <property type="match status" value="1"/>
</dbReference>
<dbReference type="InterPro" id="IPR029063">
    <property type="entry name" value="SAM-dependent_MTases_sf"/>
</dbReference>
<dbReference type="InterPro" id="IPR004837">
    <property type="entry name" value="NaCa_Exmemb"/>
</dbReference>
<dbReference type="InterPro" id="IPR004114">
    <property type="entry name" value="THUMP_dom"/>
</dbReference>
<feature type="domain" description="THUMP" evidence="12">
    <location>
        <begin position="138"/>
        <end position="253"/>
    </location>
</feature>
<evidence type="ECO:0000256" key="10">
    <source>
        <dbReference type="SAM" id="MobiDB-lite"/>
    </source>
</evidence>
<dbReference type="Pfam" id="PF01699">
    <property type="entry name" value="Na_Ca_ex"/>
    <property type="match status" value="1"/>
</dbReference>
<evidence type="ECO:0000256" key="6">
    <source>
        <dbReference type="ARBA" id="ARBA00022692"/>
    </source>
</evidence>
<dbReference type="GO" id="GO:0003723">
    <property type="term" value="F:RNA binding"/>
    <property type="evidence" value="ECO:0007669"/>
    <property type="project" value="UniProtKB-UniRule"/>
</dbReference>
<dbReference type="SMART" id="SM00981">
    <property type="entry name" value="THUMP"/>
    <property type="match status" value="1"/>
</dbReference>
<comment type="subcellular location">
    <subcellularLocation>
        <location evidence="1">Membrane</location>
        <topology evidence="1">Multi-pass membrane protein</topology>
    </subcellularLocation>
</comment>
<keyword evidence="13" id="KW-1185">Reference proteome</keyword>
<evidence type="ECO:0000259" key="12">
    <source>
        <dbReference type="PROSITE" id="PS51165"/>
    </source>
</evidence>
<evidence type="ECO:0000256" key="5">
    <source>
        <dbReference type="ARBA" id="ARBA00022603"/>
    </source>
</evidence>
<feature type="transmembrane region" description="Helical" evidence="11">
    <location>
        <begin position="408"/>
        <end position="429"/>
    </location>
</feature>
<evidence type="ECO:0000256" key="1">
    <source>
        <dbReference type="ARBA" id="ARBA00004141"/>
    </source>
</evidence>
<dbReference type="GO" id="GO:0006816">
    <property type="term" value="P:calcium ion transport"/>
    <property type="evidence" value="ECO:0007669"/>
    <property type="project" value="UniProtKB-KW"/>
</dbReference>
<dbReference type="SUPFAM" id="SSF143437">
    <property type="entry name" value="THUMP domain-like"/>
    <property type="match status" value="1"/>
</dbReference>
<evidence type="ECO:0000313" key="14">
    <source>
        <dbReference type="RefSeq" id="XP_030050520.1"/>
    </source>
</evidence>
<comment type="similarity">
    <text evidence="2">Belongs to the methyltransferase superfamily.</text>
</comment>
<accession>A0A6P7XIM7</accession>
<keyword evidence="6 11" id="KW-0812">Transmembrane</keyword>
<keyword evidence="5" id="KW-0489">Methyltransferase</keyword>
<feature type="region of interest" description="Disordered" evidence="10">
    <location>
        <begin position="159"/>
        <end position="179"/>
    </location>
</feature>
<keyword evidence="7 11" id="KW-1133">Transmembrane helix</keyword>
<evidence type="ECO:0000256" key="2">
    <source>
        <dbReference type="ARBA" id="ARBA00008361"/>
    </source>
</evidence>
<dbReference type="GO" id="GO:0030488">
    <property type="term" value="P:tRNA methylation"/>
    <property type="evidence" value="ECO:0007669"/>
    <property type="project" value="TreeGrafter"/>
</dbReference>
<dbReference type="PANTHER" id="PTHR14911">
    <property type="entry name" value="THUMP DOMAIN-CONTAINING"/>
    <property type="match status" value="1"/>
</dbReference>
<dbReference type="FunCoup" id="A0A6P7XIM7">
    <property type="interactions" value="740"/>
</dbReference>
<evidence type="ECO:0000256" key="7">
    <source>
        <dbReference type="ARBA" id="ARBA00022989"/>
    </source>
</evidence>
<feature type="transmembrane region" description="Helical" evidence="11">
    <location>
        <begin position="368"/>
        <end position="388"/>
    </location>
</feature>
<dbReference type="PROSITE" id="PS51165">
    <property type="entry name" value="THUMP"/>
    <property type="match status" value="1"/>
</dbReference>
<dbReference type="InterPro" id="IPR000241">
    <property type="entry name" value="RlmKL-like_Mtase"/>
</dbReference>
<dbReference type="GO" id="GO:0015297">
    <property type="term" value="F:antiporter activity"/>
    <property type="evidence" value="ECO:0007669"/>
    <property type="project" value="UniProtKB-KW"/>
</dbReference>
<organism evidence="13 14">
    <name type="scientific">Microcaecilia unicolor</name>
    <dbReference type="NCBI Taxonomy" id="1415580"/>
    <lineage>
        <taxon>Eukaryota</taxon>
        <taxon>Metazoa</taxon>
        <taxon>Chordata</taxon>
        <taxon>Craniata</taxon>
        <taxon>Vertebrata</taxon>
        <taxon>Euteleostomi</taxon>
        <taxon>Amphibia</taxon>
        <taxon>Gymnophiona</taxon>
        <taxon>Siphonopidae</taxon>
        <taxon>Microcaecilia</taxon>
    </lineage>
</organism>
<dbReference type="AlphaFoldDB" id="A0A6P7XIM7"/>
<keyword evidence="4" id="KW-0813">Transport</keyword>
<dbReference type="Gene3D" id="3.30.2130.30">
    <property type="match status" value="2"/>
</dbReference>
<keyword evidence="4" id="KW-0406">Ion transport</keyword>
<proteinExistence type="inferred from homology"/>
<evidence type="ECO:0000256" key="4">
    <source>
        <dbReference type="ARBA" id="ARBA00022568"/>
    </source>
</evidence>
<dbReference type="Pfam" id="PF02926">
    <property type="entry name" value="THUMP"/>
    <property type="match status" value="1"/>
</dbReference>
<evidence type="ECO:0000256" key="11">
    <source>
        <dbReference type="SAM" id="Phobius"/>
    </source>
</evidence>
<protein>
    <submittedName>
        <fullName evidence="14">THUMP domain-containing protein 2-like</fullName>
    </submittedName>
</protein>
<dbReference type="OrthoDB" id="418484at2759"/>
<dbReference type="GO" id="GO:0016423">
    <property type="term" value="F:tRNA (guanine) methyltransferase activity"/>
    <property type="evidence" value="ECO:0007669"/>
    <property type="project" value="TreeGrafter"/>
</dbReference>
<evidence type="ECO:0000256" key="9">
    <source>
        <dbReference type="PROSITE-ProRule" id="PRU00529"/>
    </source>
</evidence>
<dbReference type="Gene3D" id="1.20.1420.30">
    <property type="entry name" value="NCX, central ion-binding region"/>
    <property type="match status" value="1"/>
</dbReference>